<proteinExistence type="predicted"/>
<keyword evidence="1" id="KW-0472">Membrane</keyword>
<dbReference type="AlphaFoldDB" id="A0A6J4PUD7"/>
<evidence type="ECO:0000256" key="1">
    <source>
        <dbReference type="SAM" id="Phobius"/>
    </source>
</evidence>
<dbReference type="EMBL" id="CADCTZ010001856">
    <property type="protein sequence ID" value="CAA9426358.1"/>
    <property type="molecule type" value="Genomic_DNA"/>
</dbReference>
<accession>A0A6J4PUD7</accession>
<keyword evidence="1" id="KW-1133">Transmembrane helix</keyword>
<keyword evidence="1" id="KW-0812">Transmembrane</keyword>
<name>A0A6J4PUD7_9CYAN</name>
<sequence length="63" mass="7228">MIEFAYVFLILPASLDCTNCLFLLLLEILIYQLQAVRASGCELELHLSLLNRYLFPILIISLL</sequence>
<feature type="transmembrane region" description="Helical" evidence="1">
    <location>
        <begin position="6"/>
        <end position="31"/>
    </location>
</feature>
<organism evidence="2">
    <name type="scientific">uncultured Microcoleus sp</name>
    <dbReference type="NCBI Taxonomy" id="259945"/>
    <lineage>
        <taxon>Bacteria</taxon>
        <taxon>Bacillati</taxon>
        <taxon>Cyanobacteriota</taxon>
        <taxon>Cyanophyceae</taxon>
        <taxon>Oscillatoriophycideae</taxon>
        <taxon>Oscillatoriales</taxon>
        <taxon>Microcoleaceae</taxon>
        <taxon>Microcoleus</taxon>
        <taxon>environmental samples</taxon>
    </lineage>
</organism>
<protein>
    <submittedName>
        <fullName evidence="2">Uncharacterized protein</fullName>
    </submittedName>
</protein>
<reference evidence="2" key="1">
    <citation type="submission" date="2020-02" db="EMBL/GenBank/DDBJ databases">
        <authorList>
            <person name="Meier V. D."/>
        </authorList>
    </citation>
    <scope>NUCLEOTIDE SEQUENCE</scope>
    <source>
        <strain evidence="2">AVDCRST_MAG84</strain>
    </source>
</reference>
<evidence type="ECO:0000313" key="2">
    <source>
        <dbReference type="EMBL" id="CAA9426358.1"/>
    </source>
</evidence>
<gene>
    <name evidence="2" type="ORF">AVDCRST_MAG84-7485</name>
</gene>